<dbReference type="PANTHER" id="PTHR42057">
    <property type="entry name" value="F-BOX DOMAIN PROTEIN (AFU_ORTHOLOGUE AFUA_4G00200)"/>
    <property type="match status" value="1"/>
</dbReference>
<evidence type="ECO:0000313" key="1">
    <source>
        <dbReference type="EMBL" id="KAK4198546.1"/>
    </source>
</evidence>
<organism evidence="1 2">
    <name type="scientific">Triangularia verruculosa</name>
    <dbReference type="NCBI Taxonomy" id="2587418"/>
    <lineage>
        <taxon>Eukaryota</taxon>
        <taxon>Fungi</taxon>
        <taxon>Dikarya</taxon>
        <taxon>Ascomycota</taxon>
        <taxon>Pezizomycotina</taxon>
        <taxon>Sordariomycetes</taxon>
        <taxon>Sordariomycetidae</taxon>
        <taxon>Sordariales</taxon>
        <taxon>Podosporaceae</taxon>
        <taxon>Triangularia</taxon>
    </lineage>
</organism>
<reference evidence="1" key="2">
    <citation type="submission" date="2023-05" db="EMBL/GenBank/DDBJ databases">
        <authorList>
            <consortium name="Lawrence Berkeley National Laboratory"/>
            <person name="Steindorff A."/>
            <person name="Hensen N."/>
            <person name="Bonometti L."/>
            <person name="Westerberg I."/>
            <person name="Brannstrom I.O."/>
            <person name="Guillou S."/>
            <person name="Cros-Aarteil S."/>
            <person name="Calhoun S."/>
            <person name="Haridas S."/>
            <person name="Kuo A."/>
            <person name="Mondo S."/>
            <person name="Pangilinan J."/>
            <person name="Riley R."/>
            <person name="Labutti K."/>
            <person name="Andreopoulos B."/>
            <person name="Lipzen A."/>
            <person name="Chen C."/>
            <person name="Yanf M."/>
            <person name="Daum C."/>
            <person name="Ng V."/>
            <person name="Clum A."/>
            <person name="Ohm R."/>
            <person name="Martin F."/>
            <person name="Silar P."/>
            <person name="Natvig D."/>
            <person name="Lalanne C."/>
            <person name="Gautier V."/>
            <person name="Ament-Velasquez S.L."/>
            <person name="Kruys A."/>
            <person name="Hutchinson M.I."/>
            <person name="Powell A.J."/>
            <person name="Barry K."/>
            <person name="Miller A.N."/>
            <person name="Grigoriev I.V."/>
            <person name="Debuchy R."/>
            <person name="Gladieux P."/>
            <person name="Thoren M.H."/>
            <person name="Johannesson H."/>
        </authorList>
    </citation>
    <scope>NUCLEOTIDE SEQUENCE</scope>
    <source>
        <strain evidence="1">CBS 315.58</strain>
    </source>
</reference>
<sequence length="493" mass="56562">MGRGMKVIPTRSWTSSSSVSKNNHLIHTGVRHLGAAVKQEALLNARLVCRQWDALATKHLFRRIALMHNSNDPTFAKWNQIVSSPIVQSAAGEVEIYSIRPPGIHASCGGYGLERDDDIWERWGDGEWPEFLSAINGIAGLPNLGAVKIVFSQGCEGSDEKGDRWEIVENFWTRMHTIENVFIAILQRKALASAKDSSRSGITPITSLTIENLQNRRFEDFDDDFLSTDIFRSVVEDITELRLQVTHEYTEYGPDYDIYMRERHEFEPWLQKELLPCFASRLTSLHISFLENWGVAPGYFDGKGLHFPNLKSLTLGEYVVGHHDQFEWVLAHTTLETLCLDRCVIVSYLHYNDDDIRRWGNIPTHDWKKVSGDERLYSFSGTWEQVFDRIRVGLHNLVQFRMRNVVDQHSKLRTPDELGCRLTAERYVTFSSGICPSPWLETKPDGTMEWPELPRENGGDYLKYPGVNRAKETQEGDMKAFKERVSAVKIELR</sequence>
<protein>
    <recommendedName>
        <fullName evidence="3">F-box domain-containing protein</fullName>
    </recommendedName>
</protein>
<dbReference type="PANTHER" id="PTHR42057:SF2">
    <property type="entry name" value="F-BOX DOMAIN PROTEIN (AFU_ORTHOLOGUE AFUA_4G00200)-RELATED"/>
    <property type="match status" value="1"/>
</dbReference>
<comment type="caution">
    <text evidence="1">The sequence shown here is derived from an EMBL/GenBank/DDBJ whole genome shotgun (WGS) entry which is preliminary data.</text>
</comment>
<dbReference type="Proteomes" id="UP001303160">
    <property type="component" value="Unassembled WGS sequence"/>
</dbReference>
<evidence type="ECO:0000313" key="2">
    <source>
        <dbReference type="Proteomes" id="UP001303160"/>
    </source>
</evidence>
<evidence type="ECO:0008006" key="3">
    <source>
        <dbReference type="Google" id="ProtNLM"/>
    </source>
</evidence>
<name>A0AAN7ARK7_9PEZI</name>
<keyword evidence="2" id="KW-1185">Reference proteome</keyword>
<accession>A0AAN7ARK7</accession>
<dbReference type="AlphaFoldDB" id="A0AAN7ARK7"/>
<dbReference type="EMBL" id="MU863944">
    <property type="protein sequence ID" value="KAK4198546.1"/>
    <property type="molecule type" value="Genomic_DNA"/>
</dbReference>
<proteinExistence type="predicted"/>
<gene>
    <name evidence="1" type="ORF">QBC40DRAFT_331203</name>
</gene>
<reference evidence="1" key="1">
    <citation type="journal article" date="2023" name="Mol. Phylogenet. Evol.">
        <title>Genome-scale phylogeny and comparative genomics of the fungal order Sordariales.</title>
        <authorList>
            <person name="Hensen N."/>
            <person name="Bonometti L."/>
            <person name="Westerberg I."/>
            <person name="Brannstrom I.O."/>
            <person name="Guillou S."/>
            <person name="Cros-Aarteil S."/>
            <person name="Calhoun S."/>
            <person name="Haridas S."/>
            <person name="Kuo A."/>
            <person name="Mondo S."/>
            <person name="Pangilinan J."/>
            <person name="Riley R."/>
            <person name="LaButti K."/>
            <person name="Andreopoulos B."/>
            <person name="Lipzen A."/>
            <person name="Chen C."/>
            <person name="Yan M."/>
            <person name="Daum C."/>
            <person name="Ng V."/>
            <person name="Clum A."/>
            <person name="Steindorff A."/>
            <person name="Ohm R.A."/>
            <person name="Martin F."/>
            <person name="Silar P."/>
            <person name="Natvig D.O."/>
            <person name="Lalanne C."/>
            <person name="Gautier V."/>
            <person name="Ament-Velasquez S.L."/>
            <person name="Kruys A."/>
            <person name="Hutchinson M.I."/>
            <person name="Powell A.J."/>
            <person name="Barry K."/>
            <person name="Miller A.N."/>
            <person name="Grigoriev I.V."/>
            <person name="Debuchy R."/>
            <person name="Gladieux P."/>
            <person name="Hiltunen Thoren M."/>
            <person name="Johannesson H."/>
        </authorList>
    </citation>
    <scope>NUCLEOTIDE SEQUENCE</scope>
    <source>
        <strain evidence="1">CBS 315.58</strain>
    </source>
</reference>